<proteinExistence type="predicted"/>
<dbReference type="SMART" id="SM00014">
    <property type="entry name" value="acidPPc"/>
    <property type="match status" value="1"/>
</dbReference>
<evidence type="ECO:0000313" key="3">
    <source>
        <dbReference type="EMBL" id="MBP1965043.1"/>
    </source>
</evidence>
<feature type="transmembrane region" description="Helical" evidence="1">
    <location>
        <begin position="70"/>
        <end position="86"/>
    </location>
</feature>
<feature type="transmembrane region" description="Helical" evidence="1">
    <location>
        <begin position="133"/>
        <end position="154"/>
    </location>
</feature>
<keyword evidence="3" id="KW-0378">Hydrolase</keyword>
<dbReference type="Pfam" id="PF01569">
    <property type="entry name" value="PAP2"/>
    <property type="match status" value="1"/>
</dbReference>
<organism evidence="3 4">
    <name type="scientific">Paenibacillus aceris</name>
    <dbReference type="NCBI Taxonomy" id="869555"/>
    <lineage>
        <taxon>Bacteria</taxon>
        <taxon>Bacillati</taxon>
        <taxon>Bacillota</taxon>
        <taxon>Bacilli</taxon>
        <taxon>Bacillales</taxon>
        <taxon>Paenibacillaceae</taxon>
        <taxon>Paenibacillus</taxon>
    </lineage>
</organism>
<dbReference type="SUPFAM" id="SSF48317">
    <property type="entry name" value="Acid phosphatase/Vanadium-dependent haloperoxidase"/>
    <property type="match status" value="1"/>
</dbReference>
<evidence type="ECO:0000259" key="2">
    <source>
        <dbReference type="SMART" id="SM00014"/>
    </source>
</evidence>
<dbReference type="EMBL" id="JAGGKV010000012">
    <property type="protein sequence ID" value="MBP1965043.1"/>
    <property type="molecule type" value="Genomic_DNA"/>
</dbReference>
<evidence type="ECO:0000313" key="4">
    <source>
        <dbReference type="Proteomes" id="UP001519344"/>
    </source>
</evidence>
<name>A0ABS4I2A4_9BACL</name>
<feature type="domain" description="Phosphatidic acid phosphatase type 2/haloperoxidase" evidence="2">
    <location>
        <begin position="92"/>
        <end position="205"/>
    </location>
</feature>
<gene>
    <name evidence="3" type="ORF">J2Z65_004276</name>
</gene>
<evidence type="ECO:0000256" key="1">
    <source>
        <dbReference type="SAM" id="Phobius"/>
    </source>
</evidence>
<dbReference type="CDD" id="cd03392">
    <property type="entry name" value="PAP2_like_2"/>
    <property type="match status" value="1"/>
</dbReference>
<protein>
    <submittedName>
        <fullName evidence="3">Undecaprenyl-diphosphatase</fullName>
        <ecNumber evidence="3">3.6.1.27</ecNumber>
    </submittedName>
</protein>
<dbReference type="PANTHER" id="PTHR14969">
    <property type="entry name" value="SPHINGOSINE-1-PHOSPHATE PHOSPHOHYDROLASE"/>
    <property type="match status" value="1"/>
</dbReference>
<dbReference type="PANTHER" id="PTHR14969:SF13">
    <property type="entry name" value="AT30094P"/>
    <property type="match status" value="1"/>
</dbReference>
<sequence>MQGKPLNKDLFWCFGAACVLLIGFIFLSQSLSSSWLQAFDGRIASAVQSLRSDGLTPAAKWITLLGKAKAESIIFLVVGAVLLFRLRQKWETLVLLVGVLTAWGLNTVLKGVFERDRPAGTWLIEETGFSFPSGHAMVSSLFYGLIGYLVWVNVRSKWKAAWLIPVITCVLVLGIGLSRIYLGVHYPSDVLAGFAAGGAGLIGCIMAIHRIRYRRTRIQQGVDRPSQPSHNMPG</sequence>
<keyword evidence="1" id="KW-0472">Membrane</keyword>
<feature type="transmembrane region" description="Helical" evidence="1">
    <location>
        <begin position="190"/>
        <end position="208"/>
    </location>
</feature>
<feature type="transmembrane region" description="Helical" evidence="1">
    <location>
        <begin position="161"/>
        <end position="184"/>
    </location>
</feature>
<dbReference type="GO" id="GO:0050380">
    <property type="term" value="F:undecaprenyl-diphosphatase activity"/>
    <property type="evidence" value="ECO:0007669"/>
    <property type="project" value="UniProtKB-EC"/>
</dbReference>
<keyword evidence="1" id="KW-0812">Transmembrane</keyword>
<dbReference type="Proteomes" id="UP001519344">
    <property type="component" value="Unassembled WGS sequence"/>
</dbReference>
<dbReference type="InterPro" id="IPR036938">
    <property type="entry name" value="PAP2/HPO_sf"/>
</dbReference>
<comment type="caution">
    <text evidence="3">The sequence shown here is derived from an EMBL/GenBank/DDBJ whole genome shotgun (WGS) entry which is preliminary data.</text>
</comment>
<keyword evidence="4" id="KW-1185">Reference proteome</keyword>
<keyword evidence="1" id="KW-1133">Transmembrane helix</keyword>
<feature type="transmembrane region" description="Helical" evidence="1">
    <location>
        <begin position="93"/>
        <end position="113"/>
    </location>
</feature>
<accession>A0ABS4I2A4</accession>
<dbReference type="EC" id="3.6.1.27" evidence="3"/>
<reference evidence="3 4" key="1">
    <citation type="submission" date="2021-03" db="EMBL/GenBank/DDBJ databases">
        <title>Genomic Encyclopedia of Type Strains, Phase IV (KMG-IV): sequencing the most valuable type-strain genomes for metagenomic binning, comparative biology and taxonomic classification.</title>
        <authorList>
            <person name="Goeker M."/>
        </authorList>
    </citation>
    <scope>NUCLEOTIDE SEQUENCE [LARGE SCALE GENOMIC DNA]</scope>
    <source>
        <strain evidence="3 4">DSM 24950</strain>
    </source>
</reference>
<dbReference type="Gene3D" id="1.20.144.10">
    <property type="entry name" value="Phosphatidic acid phosphatase type 2/haloperoxidase"/>
    <property type="match status" value="2"/>
</dbReference>
<dbReference type="InterPro" id="IPR000326">
    <property type="entry name" value="PAP2/HPO"/>
</dbReference>
<dbReference type="RefSeq" id="WP_167051649.1">
    <property type="nucleotide sequence ID" value="NZ_JAAOZR010000001.1"/>
</dbReference>